<protein>
    <submittedName>
        <fullName evidence="1">Uncharacterized protein</fullName>
    </submittedName>
</protein>
<reference evidence="1" key="1">
    <citation type="submission" date="2014-05" db="EMBL/GenBank/DDBJ databases">
        <authorList>
            <person name="Chronopoulou M."/>
        </authorList>
    </citation>
    <scope>NUCLEOTIDE SEQUENCE</scope>
    <source>
        <tissue evidence="1">Whole organism</tissue>
    </source>
</reference>
<accession>A0A0K2TRZ1</accession>
<dbReference type="EMBL" id="HACA01011427">
    <property type="protein sequence ID" value="CDW28788.1"/>
    <property type="molecule type" value="Transcribed_RNA"/>
</dbReference>
<dbReference type="AlphaFoldDB" id="A0A0K2TRZ1"/>
<sequence>IHINYKILLCCCRKKVIKCSIHVIIGHECNSNQLFLWNEWSQYVL</sequence>
<name>A0A0K2TRZ1_LEPSM</name>
<proteinExistence type="predicted"/>
<organism evidence="1">
    <name type="scientific">Lepeophtheirus salmonis</name>
    <name type="common">Salmon louse</name>
    <name type="synonym">Caligus salmonis</name>
    <dbReference type="NCBI Taxonomy" id="72036"/>
    <lineage>
        <taxon>Eukaryota</taxon>
        <taxon>Metazoa</taxon>
        <taxon>Ecdysozoa</taxon>
        <taxon>Arthropoda</taxon>
        <taxon>Crustacea</taxon>
        <taxon>Multicrustacea</taxon>
        <taxon>Hexanauplia</taxon>
        <taxon>Copepoda</taxon>
        <taxon>Siphonostomatoida</taxon>
        <taxon>Caligidae</taxon>
        <taxon>Lepeophtheirus</taxon>
    </lineage>
</organism>
<evidence type="ECO:0000313" key="1">
    <source>
        <dbReference type="EMBL" id="CDW28788.1"/>
    </source>
</evidence>
<feature type="non-terminal residue" evidence="1">
    <location>
        <position position="1"/>
    </location>
</feature>